<dbReference type="GO" id="GO:0005634">
    <property type="term" value="C:nucleus"/>
    <property type="evidence" value="ECO:0007669"/>
    <property type="project" value="UniProtKB-SubCell"/>
</dbReference>
<keyword evidence="9" id="KW-0539">Nucleus</keyword>
<dbReference type="GO" id="GO:0050793">
    <property type="term" value="P:regulation of developmental process"/>
    <property type="evidence" value="ECO:0007669"/>
    <property type="project" value="TreeGrafter"/>
</dbReference>
<keyword evidence="6 12" id="KW-0238">DNA-binding</keyword>
<keyword evidence="5" id="KW-0805">Transcription regulation</keyword>
<dbReference type="NCBIfam" id="TIGR01566">
    <property type="entry name" value="ZF_HD_prot_N"/>
    <property type="match status" value="1"/>
</dbReference>
<organism evidence="12 13">
    <name type="scientific">Striga hermonthica</name>
    <name type="common">Purple witchweed</name>
    <name type="synonym">Buchnera hermonthica</name>
    <dbReference type="NCBI Taxonomy" id="68872"/>
    <lineage>
        <taxon>Eukaryota</taxon>
        <taxon>Viridiplantae</taxon>
        <taxon>Streptophyta</taxon>
        <taxon>Embryophyta</taxon>
        <taxon>Tracheophyta</taxon>
        <taxon>Spermatophyta</taxon>
        <taxon>Magnoliopsida</taxon>
        <taxon>eudicotyledons</taxon>
        <taxon>Gunneridae</taxon>
        <taxon>Pentapetalae</taxon>
        <taxon>asterids</taxon>
        <taxon>lamiids</taxon>
        <taxon>Lamiales</taxon>
        <taxon>Orobanchaceae</taxon>
        <taxon>Buchnereae</taxon>
        <taxon>Striga</taxon>
    </lineage>
</organism>
<dbReference type="Proteomes" id="UP001153555">
    <property type="component" value="Unassembled WGS sequence"/>
</dbReference>
<evidence type="ECO:0000256" key="6">
    <source>
        <dbReference type="ARBA" id="ARBA00023125"/>
    </source>
</evidence>
<evidence type="ECO:0000256" key="7">
    <source>
        <dbReference type="ARBA" id="ARBA00023155"/>
    </source>
</evidence>
<evidence type="ECO:0000259" key="11">
    <source>
        <dbReference type="PROSITE" id="PS51523"/>
    </source>
</evidence>
<evidence type="ECO:0000256" key="1">
    <source>
        <dbReference type="ARBA" id="ARBA00004123"/>
    </source>
</evidence>
<dbReference type="PROSITE" id="PS51523">
    <property type="entry name" value="ZF_HD_DIMER"/>
    <property type="match status" value="1"/>
</dbReference>
<evidence type="ECO:0000256" key="3">
    <source>
        <dbReference type="ARBA" id="ARBA00022771"/>
    </source>
</evidence>
<dbReference type="Pfam" id="PF04770">
    <property type="entry name" value="ZF-HD_dimer"/>
    <property type="match status" value="1"/>
</dbReference>
<keyword evidence="8" id="KW-0804">Transcription</keyword>
<dbReference type="EMBL" id="CACSLK010034598">
    <property type="protein sequence ID" value="CAA0842381.1"/>
    <property type="molecule type" value="Genomic_DNA"/>
</dbReference>
<keyword evidence="3 12" id="KW-0863">Zinc-finger</keyword>
<dbReference type="GO" id="GO:0003700">
    <property type="term" value="F:DNA-binding transcription factor activity"/>
    <property type="evidence" value="ECO:0007669"/>
    <property type="project" value="TreeGrafter"/>
</dbReference>
<dbReference type="InterPro" id="IPR006455">
    <property type="entry name" value="Homeodomain_ZF_HD"/>
</dbReference>
<evidence type="ECO:0000313" key="12">
    <source>
        <dbReference type="EMBL" id="CAA0842381.1"/>
    </source>
</evidence>
<proteinExistence type="predicted"/>
<comment type="caution">
    <text evidence="12">The sequence shown here is derived from an EMBL/GenBank/DDBJ whole genome shotgun (WGS) entry which is preliminary data.</text>
</comment>
<protein>
    <submittedName>
        <fullName evidence="12">Zinc-finger homeodomain protein 8</fullName>
    </submittedName>
</protein>
<evidence type="ECO:0000256" key="10">
    <source>
        <dbReference type="SAM" id="MobiDB-lite"/>
    </source>
</evidence>
<comment type="subcellular location">
    <subcellularLocation>
        <location evidence="1">Nucleus</location>
    </subcellularLocation>
</comment>
<evidence type="ECO:0000256" key="2">
    <source>
        <dbReference type="ARBA" id="ARBA00022723"/>
    </source>
</evidence>
<evidence type="ECO:0000313" key="13">
    <source>
        <dbReference type="Proteomes" id="UP001153555"/>
    </source>
</evidence>
<feature type="domain" description="ZF-HD dimerization-type" evidence="11">
    <location>
        <begin position="36"/>
        <end position="84"/>
    </location>
</feature>
<reference evidence="12" key="1">
    <citation type="submission" date="2019-12" db="EMBL/GenBank/DDBJ databases">
        <authorList>
            <person name="Scholes J."/>
        </authorList>
    </citation>
    <scope>NUCLEOTIDE SEQUENCE</scope>
</reference>
<evidence type="ECO:0000256" key="8">
    <source>
        <dbReference type="ARBA" id="ARBA00023163"/>
    </source>
</evidence>
<dbReference type="GO" id="GO:0008270">
    <property type="term" value="F:zinc ion binding"/>
    <property type="evidence" value="ECO:0007669"/>
    <property type="project" value="UniProtKB-KW"/>
</dbReference>
<keyword evidence="2" id="KW-0479">Metal-binding</keyword>
<keyword evidence="13" id="KW-1185">Reference proteome</keyword>
<dbReference type="AlphaFoldDB" id="A0A9N7P487"/>
<dbReference type="PANTHER" id="PTHR31948:SF72">
    <property type="entry name" value="ZINC-FINGER HOMEODOMAIN PROTEIN 10"/>
    <property type="match status" value="1"/>
</dbReference>
<dbReference type="NCBIfam" id="TIGR01565">
    <property type="entry name" value="homeo_ZF_HD"/>
    <property type="match status" value="1"/>
</dbReference>
<dbReference type="InterPro" id="IPR006456">
    <property type="entry name" value="ZF_HD_homeobox_Cys/His_dimer"/>
</dbReference>
<evidence type="ECO:0000256" key="9">
    <source>
        <dbReference type="ARBA" id="ARBA00023242"/>
    </source>
</evidence>
<keyword evidence="4" id="KW-0862">Zinc</keyword>
<accession>A0A9N7P487</accession>
<dbReference type="SUPFAM" id="SSF46689">
    <property type="entry name" value="Homeodomain-like"/>
    <property type="match status" value="1"/>
</dbReference>
<sequence length="269" mass="29437">MDLESSPKSPDDTEIDTPPHGGASLKRRHHAPPVLYKECMRNHAAAIGGHAVDGCGEFMPPPSSAAGDLRCAACGCHRSFHRRGSPPAITPPFLDFRRPPPPKRFSLSPPTTAARPFFVEESQPAPVTPTAENPACRKRFRTRFSQEQKEKMHRFAAAMGWRMQKSDDAAVREFCREVGVTKGVLKVYSFILPDHPLERYSSSPSSTQWRSILGCLPEDVDRGDGSVDDLVEGVGLGGGWVGIEGAEKSWDEVRRRAVANILTRGAAVL</sequence>
<dbReference type="PANTHER" id="PTHR31948">
    <property type="entry name" value="ZINC-FINGER HOMEODOMAIN PROTEIN 2"/>
    <property type="match status" value="1"/>
</dbReference>
<name>A0A9N7P487_STRHE</name>
<evidence type="ECO:0000256" key="5">
    <source>
        <dbReference type="ARBA" id="ARBA00023015"/>
    </source>
</evidence>
<dbReference type="OrthoDB" id="1929626at2759"/>
<keyword evidence="7 12" id="KW-0371">Homeobox</keyword>
<gene>
    <name evidence="12" type="ORF">SHERM_08244</name>
</gene>
<dbReference type="Gene3D" id="1.10.10.60">
    <property type="entry name" value="Homeodomain-like"/>
    <property type="match status" value="1"/>
</dbReference>
<evidence type="ECO:0000256" key="4">
    <source>
        <dbReference type="ARBA" id="ARBA00022833"/>
    </source>
</evidence>
<dbReference type="GO" id="GO:0000976">
    <property type="term" value="F:transcription cis-regulatory region binding"/>
    <property type="evidence" value="ECO:0007669"/>
    <property type="project" value="TreeGrafter"/>
</dbReference>
<feature type="region of interest" description="Disordered" evidence="10">
    <location>
        <begin position="1"/>
        <end position="28"/>
    </location>
</feature>
<dbReference type="InterPro" id="IPR009057">
    <property type="entry name" value="Homeodomain-like_sf"/>
</dbReference>